<organism evidence="1 2">
    <name type="scientific">Roseicella aerolata</name>
    <dbReference type="NCBI Taxonomy" id="2883479"/>
    <lineage>
        <taxon>Bacteria</taxon>
        <taxon>Pseudomonadati</taxon>
        <taxon>Pseudomonadota</taxon>
        <taxon>Alphaproteobacteria</taxon>
        <taxon>Acetobacterales</taxon>
        <taxon>Roseomonadaceae</taxon>
        <taxon>Roseicella</taxon>
    </lineage>
</organism>
<dbReference type="Proteomes" id="UP001139311">
    <property type="component" value="Unassembled WGS sequence"/>
</dbReference>
<reference evidence="1" key="1">
    <citation type="submission" date="2021-10" db="EMBL/GenBank/DDBJ databases">
        <title>Roseicella aerolatum sp. nov., isolated from aerosols of e-waste dismantling site.</title>
        <authorList>
            <person name="Qin T."/>
        </authorList>
    </citation>
    <scope>NUCLEOTIDE SEQUENCE</scope>
    <source>
        <strain evidence="1">GB24</strain>
    </source>
</reference>
<gene>
    <name evidence="1" type="ORF">LHA35_24600</name>
</gene>
<dbReference type="EMBL" id="JAJAQI010000057">
    <property type="protein sequence ID" value="MCB4824913.1"/>
    <property type="molecule type" value="Genomic_DNA"/>
</dbReference>
<protein>
    <recommendedName>
        <fullName evidence="3">DUF4426 domain-containing protein</fullName>
    </recommendedName>
</protein>
<keyword evidence="2" id="KW-1185">Reference proteome</keyword>
<sequence length="197" mass="21332">MGDYLGAQENPPRTGWGVGARWRRRKQTRAALVLPSRRDDVSRRALLIAFAAAAVAALPPRAAALDPEGAFRQVGDLVVYLAAIPAAVVRGHPPEHTGQGMHGGAPEGRYVHHLLVALFDARASRRITDARVTAVVHGLRHTPEDRIALEPMTVGGAQAYGGFATLPARDYYRIEVEVLRPGGAPVRAVFPHRHFQP</sequence>
<evidence type="ECO:0000313" key="2">
    <source>
        <dbReference type="Proteomes" id="UP001139311"/>
    </source>
</evidence>
<accession>A0A9X1IJS1</accession>
<dbReference type="RefSeq" id="WP_226613499.1">
    <property type="nucleotide sequence ID" value="NZ_JAJAQI010000057.1"/>
</dbReference>
<evidence type="ECO:0000313" key="1">
    <source>
        <dbReference type="EMBL" id="MCB4824913.1"/>
    </source>
</evidence>
<name>A0A9X1IJS1_9PROT</name>
<proteinExistence type="predicted"/>
<evidence type="ECO:0008006" key="3">
    <source>
        <dbReference type="Google" id="ProtNLM"/>
    </source>
</evidence>
<comment type="caution">
    <text evidence="1">The sequence shown here is derived from an EMBL/GenBank/DDBJ whole genome shotgun (WGS) entry which is preliminary data.</text>
</comment>
<dbReference type="AlphaFoldDB" id="A0A9X1IJS1"/>